<reference evidence="1 2" key="1">
    <citation type="journal article" date="2014" name="PLoS Genet.">
        <title>Phylogenetically driven sequencing of extremely halophilic archaea reveals strategies for static and dynamic osmo-response.</title>
        <authorList>
            <person name="Becker E.A."/>
            <person name="Seitzer P.M."/>
            <person name="Tritt A."/>
            <person name="Larsen D."/>
            <person name="Krusor M."/>
            <person name="Yao A.I."/>
            <person name="Wu D."/>
            <person name="Madern D."/>
            <person name="Eisen J.A."/>
            <person name="Darling A.E."/>
            <person name="Facciotti M.T."/>
        </authorList>
    </citation>
    <scope>NUCLEOTIDE SEQUENCE [LARGE SCALE GENOMIC DNA]</scope>
    <source>
        <strain evidence="1 2">100A6</strain>
    </source>
</reference>
<keyword evidence="2" id="KW-1185">Reference proteome</keyword>
<proteinExistence type="predicted"/>
<accession>M0LWU5</accession>
<gene>
    <name evidence="1" type="ORF">C447_10910</name>
</gene>
<name>M0LWU5_9EURY</name>
<dbReference type="EMBL" id="AOMB01000032">
    <property type="protein sequence ID" value="EMA37941.1"/>
    <property type="molecule type" value="Genomic_DNA"/>
</dbReference>
<dbReference type="AlphaFoldDB" id="M0LWU5"/>
<comment type="caution">
    <text evidence="1">The sequence shown here is derived from an EMBL/GenBank/DDBJ whole genome shotgun (WGS) entry which is preliminary data.</text>
</comment>
<sequence length="66" mass="7269">MKGESRERSERGEGFGGAMLCRAVAVAEVIVVAPRVSRRRTSGREGDHREPDALLIHILPAKERSD</sequence>
<dbReference type="Proteomes" id="UP000011566">
    <property type="component" value="Unassembled WGS sequence"/>
</dbReference>
<organism evidence="1 2">
    <name type="scientific">Halococcus hamelinensis 100A6</name>
    <dbReference type="NCBI Taxonomy" id="1132509"/>
    <lineage>
        <taxon>Archaea</taxon>
        <taxon>Methanobacteriati</taxon>
        <taxon>Methanobacteriota</taxon>
        <taxon>Stenosarchaea group</taxon>
        <taxon>Halobacteria</taxon>
        <taxon>Halobacteriales</taxon>
        <taxon>Halococcaceae</taxon>
        <taxon>Halococcus</taxon>
    </lineage>
</organism>
<evidence type="ECO:0000313" key="1">
    <source>
        <dbReference type="EMBL" id="EMA37941.1"/>
    </source>
</evidence>
<protein>
    <submittedName>
        <fullName evidence="1">Uncharacterized protein</fullName>
    </submittedName>
</protein>
<dbReference type="RefSeq" id="WP_007693793.1">
    <property type="nucleotide sequence ID" value="NZ_AJRK01000360.1"/>
</dbReference>
<evidence type="ECO:0000313" key="2">
    <source>
        <dbReference type="Proteomes" id="UP000011566"/>
    </source>
</evidence>